<reference evidence="10 11" key="1">
    <citation type="submission" date="2017-07" db="EMBL/GenBank/DDBJ databases">
        <title>Draft whole genome sequences of clinical Proprionibacteriaceae strains.</title>
        <authorList>
            <person name="Bernier A.-M."/>
            <person name="Bernard K."/>
            <person name="Domingo M.-C."/>
        </authorList>
    </citation>
    <scope>NUCLEOTIDE SEQUENCE [LARGE SCALE GENOMIC DNA]</scope>
    <source>
        <strain evidence="10 11">NML 030167</strain>
    </source>
</reference>
<dbReference type="InterPro" id="IPR027478">
    <property type="entry name" value="LdcA_N"/>
</dbReference>
<comment type="caution">
    <text evidence="10">The sequence shown here is derived from an EMBL/GenBank/DDBJ whole genome shotgun (WGS) entry which is preliminary data.</text>
</comment>
<dbReference type="InterPro" id="IPR029062">
    <property type="entry name" value="Class_I_gatase-like"/>
</dbReference>
<dbReference type="AlphaFoldDB" id="A0A255GGY2"/>
<evidence type="ECO:0000256" key="1">
    <source>
        <dbReference type="ARBA" id="ARBA00010233"/>
    </source>
</evidence>
<keyword evidence="11" id="KW-1185">Reference proteome</keyword>
<dbReference type="PANTHER" id="PTHR30237:SF2">
    <property type="entry name" value="MUREIN TETRAPEPTIDE CARBOXYPEPTIDASE"/>
    <property type="match status" value="1"/>
</dbReference>
<evidence type="ECO:0000256" key="6">
    <source>
        <dbReference type="PIRSR" id="PIRSR028757-1"/>
    </source>
</evidence>
<feature type="region of interest" description="Disordered" evidence="7">
    <location>
        <begin position="1"/>
        <end position="22"/>
    </location>
</feature>
<proteinExistence type="inferred from homology"/>
<name>A0A255GGY2_9ACTN</name>
<dbReference type="Proteomes" id="UP000215896">
    <property type="component" value="Unassembled WGS sequence"/>
</dbReference>
<keyword evidence="3" id="KW-0645">Protease</keyword>
<dbReference type="Gene3D" id="3.50.30.60">
    <property type="entry name" value="LD-carboxypeptidase A C-terminal domain-like"/>
    <property type="match status" value="1"/>
</dbReference>
<dbReference type="OrthoDB" id="9807329at2"/>
<feature type="active site" description="Nucleophile" evidence="6">
    <location>
        <position position="114"/>
    </location>
</feature>
<dbReference type="GO" id="GO:0006508">
    <property type="term" value="P:proteolysis"/>
    <property type="evidence" value="ECO:0007669"/>
    <property type="project" value="UniProtKB-KW"/>
</dbReference>
<evidence type="ECO:0000256" key="2">
    <source>
        <dbReference type="ARBA" id="ARBA00022645"/>
    </source>
</evidence>
<evidence type="ECO:0000259" key="8">
    <source>
        <dbReference type="Pfam" id="PF02016"/>
    </source>
</evidence>
<evidence type="ECO:0000313" key="11">
    <source>
        <dbReference type="Proteomes" id="UP000215896"/>
    </source>
</evidence>
<dbReference type="RefSeq" id="WP_094405690.1">
    <property type="nucleotide sequence ID" value="NZ_NMVO01000013.1"/>
</dbReference>
<dbReference type="Pfam" id="PF17676">
    <property type="entry name" value="Peptidase_S66C"/>
    <property type="match status" value="1"/>
</dbReference>
<keyword evidence="2 10" id="KW-0121">Carboxypeptidase</keyword>
<dbReference type="Pfam" id="PF02016">
    <property type="entry name" value="Peptidase_S66"/>
    <property type="match status" value="1"/>
</dbReference>
<accession>A0A4R6LN36</accession>
<dbReference type="InterPro" id="IPR003507">
    <property type="entry name" value="S66_fam"/>
</dbReference>
<evidence type="ECO:0000256" key="7">
    <source>
        <dbReference type="SAM" id="MobiDB-lite"/>
    </source>
</evidence>
<dbReference type="GO" id="GO:0008236">
    <property type="term" value="F:serine-type peptidase activity"/>
    <property type="evidence" value="ECO:0007669"/>
    <property type="project" value="UniProtKB-KW"/>
</dbReference>
<dbReference type="SUPFAM" id="SSF141986">
    <property type="entry name" value="LD-carboxypeptidase A C-terminal domain-like"/>
    <property type="match status" value="1"/>
</dbReference>
<dbReference type="InterPro" id="IPR040449">
    <property type="entry name" value="Peptidase_S66_N"/>
</dbReference>
<dbReference type="PANTHER" id="PTHR30237">
    <property type="entry name" value="MURAMOYLTETRAPEPTIDE CARBOXYPEPTIDASE"/>
    <property type="match status" value="1"/>
</dbReference>
<feature type="active site" description="Charge relay system" evidence="6">
    <location>
        <position position="274"/>
    </location>
</feature>
<dbReference type="Gene3D" id="3.40.50.10740">
    <property type="entry name" value="Class I glutamine amidotransferase-like"/>
    <property type="match status" value="1"/>
</dbReference>
<evidence type="ECO:0000256" key="3">
    <source>
        <dbReference type="ARBA" id="ARBA00022670"/>
    </source>
</evidence>
<keyword evidence="4" id="KW-0378">Hydrolase</keyword>
<dbReference type="GO" id="GO:0004180">
    <property type="term" value="F:carboxypeptidase activity"/>
    <property type="evidence" value="ECO:0007669"/>
    <property type="project" value="UniProtKB-KW"/>
</dbReference>
<gene>
    <name evidence="10" type="ORF">CGZ94_11515</name>
</gene>
<dbReference type="InterPro" id="IPR027461">
    <property type="entry name" value="Carboxypeptidase_A_C_sf"/>
</dbReference>
<dbReference type="PIRSF" id="PIRSF028757">
    <property type="entry name" value="LD-carboxypeptidase"/>
    <property type="match status" value="1"/>
</dbReference>
<keyword evidence="5" id="KW-0720">Serine protease</keyword>
<dbReference type="InterPro" id="IPR040921">
    <property type="entry name" value="Peptidase_S66C"/>
</dbReference>
<protein>
    <submittedName>
        <fullName evidence="10">LD-carboxypeptidase</fullName>
    </submittedName>
</protein>
<evidence type="ECO:0000259" key="9">
    <source>
        <dbReference type="Pfam" id="PF17676"/>
    </source>
</evidence>
<accession>A0A255GGY2</accession>
<evidence type="ECO:0000313" key="10">
    <source>
        <dbReference type="EMBL" id="OYO13583.1"/>
    </source>
</evidence>
<comment type="similarity">
    <text evidence="1">Belongs to the peptidase S66 family.</text>
</comment>
<dbReference type="CDD" id="cd07025">
    <property type="entry name" value="Peptidase_S66"/>
    <property type="match status" value="1"/>
</dbReference>
<feature type="domain" description="LD-carboxypeptidase C-terminal" evidence="9">
    <location>
        <begin position="177"/>
        <end position="289"/>
    </location>
</feature>
<feature type="domain" description="LD-carboxypeptidase N-terminal" evidence="8">
    <location>
        <begin position="14"/>
        <end position="132"/>
    </location>
</feature>
<dbReference type="SUPFAM" id="SSF52317">
    <property type="entry name" value="Class I glutamine amidotransferase-like"/>
    <property type="match status" value="1"/>
</dbReference>
<feature type="active site" description="Charge relay system" evidence="6">
    <location>
        <position position="210"/>
    </location>
</feature>
<organism evidence="10 11">
    <name type="scientific">Enemella evansiae</name>
    <dbReference type="NCBI Taxonomy" id="2016499"/>
    <lineage>
        <taxon>Bacteria</taxon>
        <taxon>Bacillati</taxon>
        <taxon>Actinomycetota</taxon>
        <taxon>Actinomycetes</taxon>
        <taxon>Propionibacteriales</taxon>
        <taxon>Propionibacteriaceae</taxon>
        <taxon>Enemella</taxon>
    </lineage>
</organism>
<dbReference type="EMBL" id="NMVO01000013">
    <property type="protein sequence ID" value="OYO13583.1"/>
    <property type="molecule type" value="Genomic_DNA"/>
</dbReference>
<evidence type="ECO:0000256" key="5">
    <source>
        <dbReference type="ARBA" id="ARBA00022825"/>
    </source>
</evidence>
<sequence length="313" mass="32509">MTDPLGPLVPGDRVALLGPAGPPPPEKLAAAEELLTGWGLVPVRLPSARAAHRWASYLSGADELRAADFQRAWCDPQFRGIIAVRGGYGTARMLDHLDLAALRSCPPKPVYGSSDITALHELLREQLGVPSWFTPMPATADLLDDPAATESFRQALFGDPAELDHAGSDALVDGTATGTLIGGNLSLLAMTLAARSRPPVDNTGALVLLEDINEETYHLDGYLTALLRAGWFDGVAGIVLGSWRGCVVDEVRLLVGELLGGLGVPIGAGFSFGHGPGAESVPLGVPARLQVAAGTSTLIVTPGLPPTTPDSGK</sequence>
<evidence type="ECO:0000256" key="4">
    <source>
        <dbReference type="ARBA" id="ARBA00022801"/>
    </source>
</evidence>